<dbReference type="AlphaFoldDB" id="A0A0F9RB88"/>
<feature type="domain" description="DUF4124" evidence="1">
    <location>
        <begin position="11"/>
        <end position="57"/>
    </location>
</feature>
<organism evidence="2">
    <name type="scientific">marine sediment metagenome</name>
    <dbReference type="NCBI Taxonomy" id="412755"/>
    <lineage>
        <taxon>unclassified sequences</taxon>
        <taxon>metagenomes</taxon>
        <taxon>ecological metagenomes</taxon>
    </lineage>
</organism>
<evidence type="ECO:0000259" key="1">
    <source>
        <dbReference type="Pfam" id="PF13511"/>
    </source>
</evidence>
<reference evidence="2" key="1">
    <citation type="journal article" date="2015" name="Nature">
        <title>Complex archaea that bridge the gap between prokaryotes and eukaryotes.</title>
        <authorList>
            <person name="Spang A."/>
            <person name="Saw J.H."/>
            <person name="Jorgensen S.L."/>
            <person name="Zaremba-Niedzwiedzka K."/>
            <person name="Martijn J."/>
            <person name="Lind A.E."/>
            <person name="van Eijk R."/>
            <person name="Schleper C."/>
            <person name="Guy L."/>
            <person name="Ettema T.J."/>
        </authorList>
    </citation>
    <scope>NUCLEOTIDE SEQUENCE</scope>
</reference>
<proteinExistence type="predicted"/>
<name>A0A0F9RB88_9ZZZZ</name>
<gene>
    <name evidence="2" type="ORF">LCGC14_0915220</name>
</gene>
<protein>
    <recommendedName>
        <fullName evidence="1">DUF4124 domain-containing protein</fullName>
    </recommendedName>
</protein>
<evidence type="ECO:0000313" key="2">
    <source>
        <dbReference type="EMBL" id="KKN22431.1"/>
    </source>
</evidence>
<dbReference type="InterPro" id="IPR025392">
    <property type="entry name" value="DUF4124"/>
</dbReference>
<accession>A0A0F9RB88</accession>
<dbReference type="Pfam" id="PF13511">
    <property type="entry name" value="DUF4124"/>
    <property type="match status" value="1"/>
</dbReference>
<sequence>MNPRLGLIAGLLLLIAGPVAAEVYRNVDAQGNVTFSDEPSKGAQEVKVKPVTTITLPKPQNVRETDKLREDVKREGSIYESVSFTYPEDDQAFNSGSGDVRFQMSSSPGLKTNHKYEVTLDGQPVGQSSSGSITVRNVFRGTHEAGVYIVDTNGVQIKTGKPIRFTIHRPSIQN</sequence>
<dbReference type="EMBL" id="LAZR01003062">
    <property type="protein sequence ID" value="KKN22431.1"/>
    <property type="molecule type" value="Genomic_DNA"/>
</dbReference>
<comment type="caution">
    <text evidence="2">The sequence shown here is derived from an EMBL/GenBank/DDBJ whole genome shotgun (WGS) entry which is preliminary data.</text>
</comment>